<dbReference type="Proteomes" id="UP001063166">
    <property type="component" value="Unassembled WGS sequence"/>
</dbReference>
<reference evidence="2" key="1">
    <citation type="submission" date="2022-07" db="EMBL/GenBank/DDBJ databases">
        <title>The genome of Lyophyllum shimeji provides insight into the initial evolution of ectomycorrhizal fungal genome.</title>
        <authorList>
            <person name="Kobayashi Y."/>
            <person name="Shibata T."/>
            <person name="Hirakawa H."/>
            <person name="Shigenobu S."/>
            <person name="Nishiyama T."/>
            <person name="Yamada A."/>
            <person name="Hasebe M."/>
            <person name="Kawaguchi M."/>
        </authorList>
    </citation>
    <scope>NUCLEOTIDE SEQUENCE</scope>
    <source>
        <strain evidence="2">AT787</strain>
    </source>
</reference>
<keyword evidence="3" id="KW-1185">Reference proteome</keyword>
<organism evidence="2 3">
    <name type="scientific">Lyophyllum shimeji</name>
    <name type="common">Hon-shimeji</name>
    <name type="synonym">Tricholoma shimeji</name>
    <dbReference type="NCBI Taxonomy" id="47721"/>
    <lineage>
        <taxon>Eukaryota</taxon>
        <taxon>Fungi</taxon>
        <taxon>Dikarya</taxon>
        <taxon>Basidiomycota</taxon>
        <taxon>Agaricomycotina</taxon>
        <taxon>Agaricomycetes</taxon>
        <taxon>Agaricomycetidae</taxon>
        <taxon>Agaricales</taxon>
        <taxon>Tricholomatineae</taxon>
        <taxon>Lyophyllaceae</taxon>
        <taxon>Lyophyllum</taxon>
    </lineage>
</organism>
<accession>A0A9P3UNC0</accession>
<gene>
    <name evidence="2" type="ORF">LshimejAT787_0700280</name>
</gene>
<dbReference type="OrthoDB" id="63533at2759"/>
<feature type="compositionally biased region" description="Low complexity" evidence="1">
    <location>
        <begin position="38"/>
        <end position="47"/>
    </location>
</feature>
<evidence type="ECO:0000313" key="3">
    <source>
        <dbReference type="Proteomes" id="UP001063166"/>
    </source>
</evidence>
<protein>
    <submittedName>
        <fullName evidence="2">Uncharacterized protein</fullName>
    </submittedName>
</protein>
<feature type="region of interest" description="Disordered" evidence="1">
    <location>
        <begin position="23"/>
        <end position="73"/>
    </location>
</feature>
<proteinExistence type="predicted"/>
<name>A0A9P3UNC0_LYOSH</name>
<comment type="caution">
    <text evidence="2">The sequence shown here is derived from an EMBL/GenBank/DDBJ whole genome shotgun (WGS) entry which is preliminary data.</text>
</comment>
<evidence type="ECO:0000313" key="2">
    <source>
        <dbReference type="EMBL" id="GLB39518.1"/>
    </source>
</evidence>
<evidence type="ECO:0000256" key="1">
    <source>
        <dbReference type="SAM" id="MobiDB-lite"/>
    </source>
</evidence>
<sequence>MPPKKFQFFPHVRLLVIPKTAANSSNRVSEEAPISIVPSSDPASALPPRSPAAPSPLSRSAPPPSPSSSGQVRVDAGAHDAFVVIPAYSTGDSSACATSEIAADLAMGIPAINSNEVAYTKELYLCIAAVAAICRYIRRPRWQIHRFARERIPWIRVRSVFSVEPAAGWRNGRECGCARFAGNHWYLGRGCRYGYYAGNPENHFAAQTVGQV</sequence>
<dbReference type="AlphaFoldDB" id="A0A9P3UNC0"/>
<dbReference type="EMBL" id="BRPK01000007">
    <property type="protein sequence ID" value="GLB39518.1"/>
    <property type="molecule type" value="Genomic_DNA"/>
</dbReference>